<keyword evidence="2" id="KW-1185">Reference proteome</keyword>
<sequence length="370" mass="40232">MDPADETAAHAVRGPFRLAPFGATRLSPARVGDPASARLLARPHRAVTERIQRWRRLGNLTQDDAPALYVHEYSSQGLTVRAVVGLADLVPGTGTPAIRPHEHVDRRQAVELAGRMRAMRVNPAPLLLVHRGTAEARTAIDDATDAAPDTDFVDRAGQRHQYWRVTDPDLQARLVAAHHGADLVVADGHHRLAAYQQLQRTEPGTGWEHGLVMIVDQTSTPLFLGAIHRVVRGIDAAALVDAARVAPTARLRDLTAEQQLRALGPQTMVVTDGERSWAVDVDEGVLPVEVLHRDLLSVVPDHTIEHHHSAESALARLVSPARQDEPRLVVLVPTVGYDALARTVAAGRLLPEKATSFQPKPSIGAMMRVL</sequence>
<protein>
    <submittedName>
        <fullName evidence="1">DUF1015 domain-containing protein</fullName>
    </submittedName>
</protein>
<dbReference type="Pfam" id="PF06245">
    <property type="entry name" value="DUF1015"/>
    <property type="match status" value="1"/>
</dbReference>
<proteinExistence type="predicted"/>
<dbReference type="InterPro" id="IPR008323">
    <property type="entry name" value="UCP033563"/>
</dbReference>
<dbReference type="EMBL" id="JAAGXA010000005">
    <property type="protein sequence ID" value="NEN78537.1"/>
    <property type="molecule type" value="Genomic_DNA"/>
</dbReference>
<dbReference type="Proteomes" id="UP000468687">
    <property type="component" value="Unassembled WGS sequence"/>
</dbReference>
<dbReference type="AlphaFoldDB" id="A0A6P0HJX8"/>
<evidence type="ECO:0000313" key="2">
    <source>
        <dbReference type="Proteomes" id="UP000468687"/>
    </source>
</evidence>
<organism evidence="1 2">
    <name type="scientific">Nocardioides zeae</name>
    <dbReference type="NCBI Taxonomy" id="1457234"/>
    <lineage>
        <taxon>Bacteria</taxon>
        <taxon>Bacillati</taxon>
        <taxon>Actinomycetota</taxon>
        <taxon>Actinomycetes</taxon>
        <taxon>Propionibacteriales</taxon>
        <taxon>Nocardioidaceae</taxon>
        <taxon>Nocardioides</taxon>
    </lineage>
</organism>
<name>A0A6P0HJX8_9ACTN</name>
<comment type="caution">
    <text evidence="1">The sequence shown here is derived from an EMBL/GenBank/DDBJ whole genome shotgun (WGS) entry which is preliminary data.</text>
</comment>
<reference evidence="1 2" key="1">
    <citation type="journal article" date="2014" name="Int. J. Syst. Evol. Microbiol.">
        <title>Nocardioides zeae sp. nov., isolated from the stem of Zea mays.</title>
        <authorList>
            <person name="Glaeser S.P."/>
            <person name="McInroy J.A."/>
            <person name="Busse H.J."/>
            <person name="Kampfer P."/>
        </authorList>
    </citation>
    <scope>NUCLEOTIDE SEQUENCE [LARGE SCALE GENOMIC DNA]</scope>
    <source>
        <strain evidence="1 2">JCM 30728</strain>
    </source>
</reference>
<evidence type="ECO:0000313" key="1">
    <source>
        <dbReference type="EMBL" id="NEN78537.1"/>
    </source>
</evidence>
<dbReference type="PANTHER" id="PTHR36454:SF1">
    <property type="entry name" value="DUF1015 DOMAIN-CONTAINING PROTEIN"/>
    <property type="match status" value="1"/>
</dbReference>
<accession>A0A6P0HJX8</accession>
<gene>
    <name evidence="1" type="ORF">G3T38_09615</name>
</gene>
<dbReference type="PANTHER" id="PTHR36454">
    <property type="entry name" value="LMO2823 PROTEIN"/>
    <property type="match status" value="1"/>
</dbReference>